<name>A0A9D3PCF2_MEGAT</name>
<evidence type="ECO:0008006" key="4">
    <source>
        <dbReference type="Google" id="ProtNLM"/>
    </source>
</evidence>
<dbReference type="Proteomes" id="UP001046870">
    <property type="component" value="Chromosome 24"/>
</dbReference>
<sequence length="146" mass="15750">MFPKVLKFKWQVGGSGGAKTPVTDSDGILEQQGADYIASMMTLDGSKVDKNNYYCSVEHEAVSTAEVMEIPKAKVPDAAPKSTCAPTTIGTDPPPILKFREGSFEQTRSLYLATLTYTLMILKGVAYLSVVSVVTYRRTSGSGPVF</sequence>
<dbReference type="InterPro" id="IPR036179">
    <property type="entry name" value="Ig-like_dom_sf"/>
</dbReference>
<keyword evidence="1" id="KW-0472">Membrane</keyword>
<evidence type="ECO:0000313" key="3">
    <source>
        <dbReference type="Proteomes" id="UP001046870"/>
    </source>
</evidence>
<reference evidence="2" key="1">
    <citation type="submission" date="2021-01" db="EMBL/GenBank/DDBJ databases">
        <authorList>
            <person name="Zahm M."/>
            <person name="Roques C."/>
            <person name="Cabau C."/>
            <person name="Klopp C."/>
            <person name="Donnadieu C."/>
            <person name="Jouanno E."/>
            <person name="Lampietro C."/>
            <person name="Louis A."/>
            <person name="Herpin A."/>
            <person name="Echchiki A."/>
            <person name="Berthelot C."/>
            <person name="Parey E."/>
            <person name="Roest-Crollius H."/>
            <person name="Braasch I."/>
            <person name="Postlethwait J."/>
            <person name="Bobe J."/>
            <person name="Montfort J."/>
            <person name="Bouchez O."/>
            <person name="Begum T."/>
            <person name="Mejri S."/>
            <person name="Adams A."/>
            <person name="Chen W.-J."/>
            <person name="Guiguen Y."/>
        </authorList>
    </citation>
    <scope>NUCLEOTIDE SEQUENCE</scope>
    <source>
        <strain evidence="2">YG-15Mar2019-1</strain>
        <tissue evidence="2">Brain</tissue>
    </source>
</reference>
<dbReference type="InterPro" id="IPR013783">
    <property type="entry name" value="Ig-like_fold"/>
</dbReference>
<protein>
    <recommendedName>
        <fullName evidence="4">Ig-like domain-containing protein</fullName>
    </recommendedName>
</protein>
<organism evidence="2 3">
    <name type="scientific">Megalops atlanticus</name>
    <name type="common">Tarpon</name>
    <name type="synonym">Clupea gigantea</name>
    <dbReference type="NCBI Taxonomy" id="7932"/>
    <lineage>
        <taxon>Eukaryota</taxon>
        <taxon>Metazoa</taxon>
        <taxon>Chordata</taxon>
        <taxon>Craniata</taxon>
        <taxon>Vertebrata</taxon>
        <taxon>Euteleostomi</taxon>
        <taxon>Actinopterygii</taxon>
        <taxon>Neopterygii</taxon>
        <taxon>Teleostei</taxon>
        <taxon>Elopiformes</taxon>
        <taxon>Megalopidae</taxon>
        <taxon>Megalops</taxon>
    </lineage>
</organism>
<accession>A0A9D3PCF2</accession>
<dbReference type="SUPFAM" id="SSF48726">
    <property type="entry name" value="Immunoglobulin"/>
    <property type="match status" value="1"/>
</dbReference>
<keyword evidence="3" id="KW-1185">Reference proteome</keyword>
<keyword evidence="1" id="KW-0812">Transmembrane</keyword>
<dbReference type="OrthoDB" id="8844201at2759"/>
<dbReference type="Gene3D" id="2.60.40.10">
    <property type="entry name" value="Immunoglobulins"/>
    <property type="match status" value="1"/>
</dbReference>
<proteinExistence type="predicted"/>
<comment type="caution">
    <text evidence="2">The sequence shown here is derived from an EMBL/GenBank/DDBJ whole genome shotgun (WGS) entry which is preliminary data.</text>
</comment>
<evidence type="ECO:0000256" key="1">
    <source>
        <dbReference type="SAM" id="Phobius"/>
    </source>
</evidence>
<keyword evidence="1" id="KW-1133">Transmembrane helix</keyword>
<dbReference type="EMBL" id="JAFDVH010000024">
    <property type="protein sequence ID" value="KAG7455352.1"/>
    <property type="molecule type" value="Genomic_DNA"/>
</dbReference>
<feature type="transmembrane region" description="Helical" evidence="1">
    <location>
        <begin position="110"/>
        <end position="136"/>
    </location>
</feature>
<evidence type="ECO:0000313" key="2">
    <source>
        <dbReference type="EMBL" id="KAG7455352.1"/>
    </source>
</evidence>
<dbReference type="AlphaFoldDB" id="A0A9D3PCF2"/>
<gene>
    <name evidence="2" type="ORF">MATL_G00255760</name>
</gene>